<evidence type="ECO:0000256" key="7">
    <source>
        <dbReference type="ARBA" id="ARBA00022645"/>
    </source>
</evidence>
<evidence type="ECO:0000313" key="23">
    <source>
        <dbReference type="EMBL" id="MBB5287142.1"/>
    </source>
</evidence>
<evidence type="ECO:0000256" key="11">
    <source>
        <dbReference type="ARBA" id="ARBA00022801"/>
    </source>
</evidence>
<evidence type="ECO:0000256" key="19">
    <source>
        <dbReference type="ARBA" id="ARBA00025833"/>
    </source>
</evidence>
<dbReference type="Gene3D" id="3.40.630.10">
    <property type="entry name" value="Zn peptidases"/>
    <property type="match status" value="2"/>
</dbReference>
<evidence type="ECO:0000256" key="15">
    <source>
        <dbReference type="ARBA" id="ARBA00023049"/>
    </source>
</evidence>
<evidence type="ECO:0000256" key="3">
    <source>
        <dbReference type="ARBA" id="ARBA00004555"/>
    </source>
</evidence>
<dbReference type="PANTHER" id="PTHR12053">
    <property type="entry name" value="PROTEASE FAMILY M28 PLASMA GLUTAMATE CARBOXYPEPTIDASE-RELATED"/>
    <property type="match status" value="1"/>
</dbReference>
<dbReference type="Pfam" id="PF04389">
    <property type="entry name" value="Peptidase_M28"/>
    <property type="match status" value="1"/>
</dbReference>
<evidence type="ECO:0000256" key="9">
    <source>
        <dbReference type="ARBA" id="ARBA00022723"/>
    </source>
</evidence>
<dbReference type="EMBL" id="JACHGF010000014">
    <property type="protein sequence ID" value="MBB5287142.1"/>
    <property type="molecule type" value="Genomic_DNA"/>
</dbReference>
<evidence type="ECO:0000256" key="13">
    <source>
        <dbReference type="ARBA" id="ARBA00022833"/>
    </source>
</evidence>
<organism evidence="23 24">
    <name type="scientific">Rhabdobacter roseus</name>
    <dbReference type="NCBI Taxonomy" id="1655419"/>
    <lineage>
        <taxon>Bacteria</taxon>
        <taxon>Pseudomonadati</taxon>
        <taxon>Bacteroidota</taxon>
        <taxon>Cytophagia</taxon>
        <taxon>Cytophagales</taxon>
        <taxon>Cytophagaceae</taxon>
        <taxon>Rhabdobacter</taxon>
    </lineage>
</organism>
<evidence type="ECO:0000313" key="24">
    <source>
        <dbReference type="Proteomes" id="UP000557307"/>
    </source>
</evidence>
<dbReference type="PANTHER" id="PTHR12053:SF3">
    <property type="entry name" value="CARBOXYPEPTIDASE Q"/>
    <property type="match status" value="1"/>
</dbReference>
<evidence type="ECO:0000256" key="10">
    <source>
        <dbReference type="ARBA" id="ARBA00022729"/>
    </source>
</evidence>
<evidence type="ECO:0000256" key="1">
    <source>
        <dbReference type="ARBA" id="ARBA00004240"/>
    </source>
</evidence>
<keyword evidence="6" id="KW-0964">Secreted</keyword>
<evidence type="ECO:0000259" key="22">
    <source>
        <dbReference type="Pfam" id="PF04389"/>
    </source>
</evidence>
<dbReference type="InterPro" id="IPR039866">
    <property type="entry name" value="CPQ"/>
</dbReference>
<keyword evidence="11" id="KW-0378">Hydrolase</keyword>
<sequence>MKRLYYPLILLLAAHTLMAQEVSQEAMQKIRKEGLENSKVADIAFRLTDASGPRLTNSPGYQRAAEWSVDQLKKWGLQNARLEEWGEFGKGWQVEKSYIAMTKPYYMPFIAIPKAWTGGTSGPITGEVVVVDINQEEDLKKYEGKLRDKIILIKGEANTAPTFKADAVRYTSEDLDKMADSEAFGSRNFTPEMLERYRAMRTFRNRVDSFLLAQKVKMEIVARQGKHGTFFTSNGASFRGDAPEPGPSFEMAPEHAYLMARLAENGIPVTVEADIKTTFYNKLTSSNVIAEIPGTDPKLKDEVVMLGAHLDSWHGATGATDNAAGSTVMMEVIRILQTTGLKPKRTIRIALWSGEEQGLYGSRNYVKNTFGDPQTMKLKPAHEKLSAYYNIDNGTGRIRGVYLQGNEAVRPIFEKWLAPFADIIDHPTVTLRNTGGTDHVSFDALGLPGFQFIQDGIEYGSRTHHTNVDTYERLVMDDLKQMATIVAAFVYNTAQMDQKLPRKPLPKAPDSVGR</sequence>
<keyword evidence="15" id="KW-0482">Metalloprotease</keyword>
<evidence type="ECO:0000256" key="5">
    <source>
        <dbReference type="ARBA" id="ARBA00014116"/>
    </source>
</evidence>
<feature type="chain" id="PRO_5032699964" description="Carboxypeptidase Q" evidence="21">
    <location>
        <begin position="20"/>
        <end position="514"/>
    </location>
</feature>
<evidence type="ECO:0000256" key="6">
    <source>
        <dbReference type="ARBA" id="ARBA00022525"/>
    </source>
</evidence>
<comment type="subunit">
    <text evidence="19">Homodimer. The monomeric form is inactive while the homodimer is active.</text>
</comment>
<keyword evidence="12" id="KW-0256">Endoplasmic reticulum</keyword>
<evidence type="ECO:0000256" key="18">
    <source>
        <dbReference type="ARBA" id="ARBA00023228"/>
    </source>
</evidence>
<evidence type="ECO:0000256" key="17">
    <source>
        <dbReference type="ARBA" id="ARBA00023180"/>
    </source>
</evidence>
<evidence type="ECO:0000256" key="2">
    <source>
        <dbReference type="ARBA" id="ARBA00004371"/>
    </source>
</evidence>
<keyword evidence="18" id="KW-0458">Lysosome</keyword>
<dbReference type="AlphaFoldDB" id="A0A840TZS4"/>
<keyword evidence="17" id="KW-0325">Glycoprotein</keyword>
<comment type="subcellular location">
    <subcellularLocation>
        <location evidence="1">Endoplasmic reticulum</location>
    </subcellularLocation>
    <subcellularLocation>
        <location evidence="3">Golgi apparatus</location>
    </subcellularLocation>
    <subcellularLocation>
        <location evidence="2">Lysosome</location>
    </subcellularLocation>
    <subcellularLocation>
        <location evidence="4">Secreted</location>
    </subcellularLocation>
</comment>
<dbReference type="GO" id="GO:0005764">
    <property type="term" value="C:lysosome"/>
    <property type="evidence" value="ECO:0007669"/>
    <property type="project" value="UniProtKB-SubCell"/>
</dbReference>
<dbReference type="InterPro" id="IPR007484">
    <property type="entry name" value="Peptidase_M28"/>
</dbReference>
<evidence type="ECO:0000256" key="14">
    <source>
        <dbReference type="ARBA" id="ARBA00023034"/>
    </source>
</evidence>
<keyword evidence="8" id="KW-0645">Protease</keyword>
<reference evidence="23 24" key="1">
    <citation type="submission" date="2020-08" db="EMBL/GenBank/DDBJ databases">
        <title>Genomic Encyclopedia of Type Strains, Phase IV (KMG-IV): sequencing the most valuable type-strain genomes for metagenomic binning, comparative biology and taxonomic classification.</title>
        <authorList>
            <person name="Goeker M."/>
        </authorList>
    </citation>
    <scope>NUCLEOTIDE SEQUENCE [LARGE SCALE GENOMIC DNA]</scope>
    <source>
        <strain evidence="23 24">DSM 105074</strain>
    </source>
</reference>
<dbReference type="GO" id="GO:0046872">
    <property type="term" value="F:metal ion binding"/>
    <property type="evidence" value="ECO:0007669"/>
    <property type="project" value="UniProtKB-KW"/>
</dbReference>
<evidence type="ECO:0000256" key="8">
    <source>
        <dbReference type="ARBA" id="ARBA00022670"/>
    </source>
</evidence>
<comment type="caution">
    <text evidence="23">The sequence shown here is derived from an EMBL/GenBank/DDBJ whole genome shotgun (WGS) entry which is preliminary data.</text>
</comment>
<proteinExistence type="predicted"/>
<keyword evidence="24" id="KW-1185">Reference proteome</keyword>
<feature type="signal peptide" evidence="21">
    <location>
        <begin position="1"/>
        <end position="19"/>
    </location>
</feature>
<evidence type="ECO:0000256" key="21">
    <source>
        <dbReference type="SAM" id="SignalP"/>
    </source>
</evidence>
<evidence type="ECO:0000256" key="20">
    <source>
        <dbReference type="ARBA" id="ARBA00033328"/>
    </source>
</evidence>
<dbReference type="GO" id="GO:0005576">
    <property type="term" value="C:extracellular region"/>
    <property type="evidence" value="ECO:0007669"/>
    <property type="project" value="UniProtKB-SubCell"/>
</dbReference>
<evidence type="ECO:0000256" key="4">
    <source>
        <dbReference type="ARBA" id="ARBA00004613"/>
    </source>
</evidence>
<evidence type="ECO:0000256" key="12">
    <source>
        <dbReference type="ARBA" id="ARBA00022824"/>
    </source>
</evidence>
<keyword evidence="9" id="KW-0479">Metal-binding</keyword>
<protein>
    <recommendedName>
        <fullName evidence="5">Carboxypeptidase Q</fullName>
    </recommendedName>
    <alternativeName>
        <fullName evidence="20">Plasma glutamate carboxypeptidase</fullName>
    </alternativeName>
</protein>
<keyword evidence="7" id="KW-0121">Carboxypeptidase</keyword>
<dbReference type="GO" id="GO:0006508">
    <property type="term" value="P:proteolysis"/>
    <property type="evidence" value="ECO:0007669"/>
    <property type="project" value="UniProtKB-KW"/>
</dbReference>
<evidence type="ECO:0000256" key="16">
    <source>
        <dbReference type="ARBA" id="ARBA00023145"/>
    </source>
</evidence>
<feature type="domain" description="Peptidase M28" evidence="22">
    <location>
        <begin position="287"/>
        <end position="490"/>
    </location>
</feature>
<keyword evidence="13" id="KW-0862">Zinc</keyword>
<keyword evidence="10 21" id="KW-0732">Signal</keyword>
<dbReference type="Proteomes" id="UP000557307">
    <property type="component" value="Unassembled WGS sequence"/>
</dbReference>
<dbReference type="GO" id="GO:0070573">
    <property type="term" value="F:metallodipeptidase activity"/>
    <property type="evidence" value="ECO:0007669"/>
    <property type="project" value="InterPro"/>
</dbReference>
<dbReference type="RefSeq" id="WP_184178952.1">
    <property type="nucleotide sequence ID" value="NZ_JACHGF010000014.1"/>
</dbReference>
<name>A0A840TZS4_9BACT</name>
<keyword evidence="16" id="KW-0865">Zymogen</keyword>
<keyword evidence="14" id="KW-0333">Golgi apparatus</keyword>
<accession>A0A840TZS4</accession>
<dbReference type="GO" id="GO:0004180">
    <property type="term" value="F:carboxypeptidase activity"/>
    <property type="evidence" value="ECO:0007669"/>
    <property type="project" value="UniProtKB-KW"/>
</dbReference>
<dbReference type="SUPFAM" id="SSF53187">
    <property type="entry name" value="Zn-dependent exopeptidases"/>
    <property type="match status" value="1"/>
</dbReference>
<gene>
    <name evidence="23" type="ORF">HNQ92_005304</name>
</gene>